<evidence type="ECO:0000313" key="2">
    <source>
        <dbReference type="Proteomes" id="UP001176961"/>
    </source>
</evidence>
<protein>
    <submittedName>
        <fullName evidence="1">Uncharacterized protein</fullName>
    </submittedName>
</protein>
<sequence length="88" mass="9829">MSVVSVYLFNVASLFPNVPFCSGPLTGPTHFGLIRLNQQLAFGFSVTAPTVLSFLLSRKYFPNACLRGRQTVLFIRRCYDSMSFVVTN</sequence>
<dbReference type="AlphaFoldDB" id="A0AA36MC16"/>
<keyword evidence="2" id="KW-1185">Reference proteome</keyword>
<accession>A0AA36MC16</accession>
<proteinExistence type="predicted"/>
<evidence type="ECO:0000313" key="1">
    <source>
        <dbReference type="EMBL" id="CAJ0605015.1"/>
    </source>
</evidence>
<reference evidence="1" key="1">
    <citation type="submission" date="2023-07" db="EMBL/GenBank/DDBJ databases">
        <authorList>
            <consortium name="CYATHOMIX"/>
        </authorList>
    </citation>
    <scope>NUCLEOTIDE SEQUENCE</scope>
    <source>
        <strain evidence="1">N/A</strain>
    </source>
</reference>
<organism evidence="1 2">
    <name type="scientific">Cylicocyclus nassatus</name>
    <name type="common">Nematode worm</name>
    <dbReference type="NCBI Taxonomy" id="53992"/>
    <lineage>
        <taxon>Eukaryota</taxon>
        <taxon>Metazoa</taxon>
        <taxon>Ecdysozoa</taxon>
        <taxon>Nematoda</taxon>
        <taxon>Chromadorea</taxon>
        <taxon>Rhabditida</taxon>
        <taxon>Rhabditina</taxon>
        <taxon>Rhabditomorpha</taxon>
        <taxon>Strongyloidea</taxon>
        <taxon>Strongylidae</taxon>
        <taxon>Cylicocyclus</taxon>
    </lineage>
</organism>
<dbReference type="EMBL" id="CATQJL010000316">
    <property type="protein sequence ID" value="CAJ0605015.1"/>
    <property type="molecule type" value="Genomic_DNA"/>
</dbReference>
<gene>
    <name evidence="1" type="ORF">CYNAS_LOCUS16998</name>
</gene>
<comment type="caution">
    <text evidence="1">The sequence shown here is derived from an EMBL/GenBank/DDBJ whole genome shotgun (WGS) entry which is preliminary data.</text>
</comment>
<name>A0AA36MC16_CYLNA</name>
<dbReference type="Proteomes" id="UP001176961">
    <property type="component" value="Unassembled WGS sequence"/>
</dbReference>